<evidence type="ECO:0000313" key="3">
    <source>
        <dbReference type="EMBL" id="GJN54649.1"/>
    </source>
</evidence>
<organism evidence="2 4">
    <name type="scientific">Pseudomonas tohonis</name>
    <dbReference type="NCBI Taxonomy" id="2725477"/>
    <lineage>
        <taxon>Bacteria</taxon>
        <taxon>Pseudomonadati</taxon>
        <taxon>Pseudomonadota</taxon>
        <taxon>Gammaproteobacteria</taxon>
        <taxon>Pseudomonadales</taxon>
        <taxon>Pseudomonadaceae</taxon>
        <taxon>Pseudomonas</taxon>
    </lineage>
</organism>
<dbReference type="InterPro" id="IPR016936">
    <property type="entry name" value="UCP029693"/>
</dbReference>
<name>A0A6J4EDW0_9PSED</name>
<evidence type="ECO:0000256" key="1">
    <source>
        <dbReference type="SAM" id="Phobius"/>
    </source>
</evidence>
<dbReference type="EMBL" id="AP023189">
    <property type="protein sequence ID" value="BCG27214.1"/>
    <property type="molecule type" value="Genomic_DNA"/>
</dbReference>
<evidence type="ECO:0000313" key="4">
    <source>
        <dbReference type="Proteomes" id="UP000509383"/>
    </source>
</evidence>
<keyword evidence="1" id="KW-0472">Membrane</keyword>
<proteinExistence type="predicted"/>
<sequence length="355" mass="39646">MLDWKKRAGQARDRVDDSVDDVRSYLGGIWLSRALGSLLVVYLLAALLVGWYWSQEPGLFPVQQNAQAAAERAQRKLVTGYTTVETLKQVGQTLLDKPGGYLSNDLAPPGLWLDNMPSWEYGVLVQVRDLSRALRKDFARSQSQSTEDADLARAEPRFNFDNKSWALPASETEYQEGIRALDRYLARLSDPNQSSAQFYTRADNLNNWLGDVATRLGSLSQRLSASVGRVRLNTDVKAQEVQEGVVPKVSEEIVETPWLQIDNVFYEARGQAWALSHILRAIEVDFADVLAKKNATISVRQIIRELEAAQEPLWSPMVLNGSGFGVLANHSLVMANYISRANAAIIDLRQLLEQG</sequence>
<dbReference type="Pfam" id="PF10095">
    <property type="entry name" value="DUF2333"/>
    <property type="match status" value="1"/>
</dbReference>
<keyword evidence="1" id="KW-1133">Transmembrane helix</keyword>
<evidence type="ECO:0008006" key="6">
    <source>
        <dbReference type="Google" id="ProtNLM"/>
    </source>
</evidence>
<evidence type="ECO:0000313" key="2">
    <source>
        <dbReference type="EMBL" id="BCG27214.1"/>
    </source>
</evidence>
<dbReference type="EMBL" id="BQKM01000012">
    <property type="protein sequence ID" value="GJN54649.1"/>
    <property type="molecule type" value="Genomic_DNA"/>
</dbReference>
<protein>
    <recommendedName>
        <fullName evidence="6">DUF2333 domain-containing protein</fullName>
    </recommendedName>
</protein>
<gene>
    <name evidence="2" type="ORF">TUM18999_54050</name>
    <name evidence="3" type="ORF">TUM20286_44010</name>
</gene>
<dbReference type="Proteomes" id="UP001054892">
    <property type="component" value="Unassembled WGS sequence"/>
</dbReference>
<dbReference type="KEGG" id="ptw:TUM18999_54050"/>
<reference evidence="2 4" key="1">
    <citation type="submission" date="2020-05" db="EMBL/GenBank/DDBJ databases">
        <title>Characterization of novel class B3 metallo-beta-lactamase from novel Pseudomonas species.</title>
        <authorList>
            <person name="Yamada K."/>
            <person name="Aoki K."/>
            <person name="Ishii Y."/>
        </authorList>
    </citation>
    <scope>NUCLEOTIDE SEQUENCE [LARGE SCALE GENOMIC DNA]</scope>
    <source>
        <strain evidence="2 4">TUM18999</strain>
        <strain evidence="3 5">TUM20286</strain>
    </source>
</reference>
<evidence type="ECO:0000313" key="5">
    <source>
        <dbReference type="Proteomes" id="UP001054892"/>
    </source>
</evidence>
<accession>A0A6J4EDW0</accession>
<keyword evidence="5" id="KW-1185">Reference proteome</keyword>
<dbReference type="PIRSF" id="PIRSF029693">
    <property type="entry name" value="UCP029693"/>
    <property type="match status" value="1"/>
</dbReference>
<dbReference type="AlphaFoldDB" id="A0A6J4EDW0"/>
<dbReference type="RefSeq" id="WP_173171527.1">
    <property type="nucleotide sequence ID" value="NZ_AP023189.1"/>
</dbReference>
<dbReference type="Proteomes" id="UP000509383">
    <property type="component" value="Chromosome"/>
</dbReference>
<keyword evidence="1" id="KW-0812">Transmembrane</keyword>
<feature type="transmembrane region" description="Helical" evidence="1">
    <location>
        <begin position="34"/>
        <end position="53"/>
    </location>
</feature>